<organism evidence="3 4">
    <name type="scientific">Paraburkholderia silvatlantica</name>
    <dbReference type="NCBI Taxonomy" id="321895"/>
    <lineage>
        <taxon>Bacteria</taxon>
        <taxon>Pseudomonadati</taxon>
        <taxon>Pseudomonadota</taxon>
        <taxon>Betaproteobacteria</taxon>
        <taxon>Burkholderiales</taxon>
        <taxon>Burkholderiaceae</taxon>
        <taxon>Paraburkholderia</taxon>
    </lineage>
</organism>
<name>A0ABR6FRJ6_9BURK</name>
<dbReference type="RefSeq" id="WP_373682689.1">
    <property type="nucleotide sequence ID" value="NZ_JACHVZ010000012.1"/>
</dbReference>
<keyword evidence="1" id="KW-0732">Signal</keyword>
<proteinExistence type="predicted"/>
<feature type="domain" description="Glucose/Sorbosone dehydrogenase" evidence="2">
    <location>
        <begin position="131"/>
        <end position="311"/>
    </location>
</feature>
<keyword evidence="4" id="KW-1185">Reference proteome</keyword>
<evidence type="ECO:0000313" key="4">
    <source>
        <dbReference type="Proteomes" id="UP000533533"/>
    </source>
</evidence>
<dbReference type="InterPro" id="IPR012938">
    <property type="entry name" value="Glc/Sorbosone_DH"/>
</dbReference>
<feature type="chain" id="PRO_5046146585" description="Glucose/Sorbosone dehydrogenase domain-containing protein" evidence="1">
    <location>
        <begin position="37"/>
        <end position="385"/>
    </location>
</feature>
<dbReference type="Pfam" id="PF07995">
    <property type="entry name" value="GSDH"/>
    <property type="match status" value="1"/>
</dbReference>
<dbReference type="InterPro" id="IPR011042">
    <property type="entry name" value="6-blade_b-propeller_TolB-like"/>
</dbReference>
<dbReference type="Proteomes" id="UP000533533">
    <property type="component" value="Unassembled WGS sequence"/>
</dbReference>
<feature type="signal peptide" evidence="1">
    <location>
        <begin position="1"/>
        <end position="36"/>
    </location>
</feature>
<comment type="caution">
    <text evidence="3">The sequence shown here is derived from an EMBL/GenBank/DDBJ whole genome shotgun (WGS) entry which is preliminary data.</text>
</comment>
<evidence type="ECO:0000259" key="2">
    <source>
        <dbReference type="Pfam" id="PF07995"/>
    </source>
</evidence>
<accession>A0ABR6FRJ6</accession>
<dbReference type="Gene3D" id="2.120.10.30">
    <property type="entry name" value="TolB, C-terminal domain"/>
    <property type="match status" value="1"/>
</dbReference>
<protein>
    <recommendedName>
        <fullName evidence="2">Glucose/Sorbosone dehydrogenase domain-containing protein</fullName>
    </recommendedName>
</protein>
<dbReference type="EMBL" id="JACHVZ010000012">
    <property type="protein sequence ID" value="MBB2930048.1"/>
    <property type="molecule type" value="Genomic_DNA"/>
</dbReference>
<sequence length="385" mass="41619">MGDRSVYPASREPARRCAAAWLAVAAALLAAPFAHAALPIDHIKLPPGFHIEVLSADVPGAREMTLSGSGTLLYAGSIGGDVYALELKDGKVIKRHIVASGLTMPVGVAWRNGALYVSAVSSIVRLDDIDRHLDDPPKAVVVTDSLPGERHHGWKFIAFGPDGKLYVPQGAPCNVCLPASDPQREHFAMIGRMDPDGSHYETIARGVRNTVGFAWHPQTHELWFTDNGRDMLGDDIPDDKLNRLAHVGEDFGFPYCHGGNVADPEFGAGHPCSGFTPPVLKLGAHVASLGMRFYTGSMFPADYKNSIFIAEHGSWNRSKKAGYRVVRVSANSDGTNAHQQVFAQGWLDSDQTQWGRPADVLPLPDGSLLISDDYAGAIYRVTYSK</sequence>
<dbReference type="PANTHER" id="PTHR33546">
    <property type="entry name" value="LARGE, MULTIFUNCTIONAL SECRETED PROTEIN-RELATED"/>
    <property type="match status" value="1"/>
</dbReference>
<dbReference type="SUPFAM" id="SSF50952">
    <property type="entry name" value="Soluble quinoprotein glucose dehydrogenase"/>
    <property type="match status" value="1"/>
</dbReference>
<gene>
    <name evidence="3" type="ORF">FHX59_004496</name>
</gene>
<reference evidence="3 4" key="1">
    <citation type="submission" date="2020-08" db="EMBL/GenBank/DDBJ databases">
        <title>Genomic Encyclopedia of Type Strains, Phase IV (KMG-V): Genome sequencing to study the core and pangenomes of soil and plant-associated prokaryotes.</title>
        <authorList>
            <person name="Whitman W."/>
        </authorList>
    </citation>
    <scope>NUCLEOTIDE SEQUENCE [LARGE SCALE GENOMIC DNA]</scope>
    <source>
        <strain evidence="3 4">SRMrh-85</strain>
    </source>
</reference>
<evidence type="ECO:0000313" key="3">
    <source>
        <dbReference type="EMBL" id="MBB2930048.1"/>
    </source>
</evidence>
<dbReference type="PANTHER" id="PTHR33546:SF1">
    <property type="entry name" value="LARGE, MULTIFUNCTIONAL SECRETED PROTEIN"/>
    <property type="match status" value="1"/>
</dbReference>
<dbReference type="InterPro" id="IPR011041">
    <property type="entry name" value="Quinoprot_gluc/sorb_DH_b-prop"/>
</dbReference>
<evidence type="ECO:0000256" key="1">
    <source>
        <dbReference type="SAM" id="SignalP"/>
    </source>
</evidence>